<dbReference type="Gene3D" id="3.40.1350.10">
    <property type="match status" value="1"/>
</dbReference>
<dbReference type="RefSeq" id="WP_054210590.1">
    <property type="nucleotide sequence ID" value="NZ_LGSZ01000050.1"/>
</dbReference>
<protein>
    <submittedName>
        <fullName evidence="1">Uncharacterized protein</fullName>
    </submittedName>
</protein>
<comment type="caution">
    <text evidence="1">The sequence shown here is derived from an EMBL/GenBank/DDBJ whole genome shotgun (WGS) entry which is preliminary data.</text>
</comment>
<evidence type="ECO:0000313" key="1">
    <source>
        <dbReference type="EMBL" id="KPH79334.1"/>
    </source>
</evidence>
<name>A0A0N0MA80_9HYPH</name>
<dbReference type="AlphaFoldDB" id="A0A0N0MA80"/>
<dbReference type="GO" id="GO:0003676">
    <property type="term" value="F:nucleic acid binding"/>
    <property type="evidence" value="ECO:0007669"/>
    <property type="project" value="InterPro"/>
</dbReference>
<dbReference type="InterPro" id="IPR011856">
    <property type="entry name" value="tRNA_endonuc-like_dom_sf"/>
</dbReference>
<dbReference type="OrthoDB" id="8448870at2"/>
<accession>A0A0N0MA80</accession>
<gene>
    <name evidence="1" type="ORF">AE618_18710</name>
</gene>
<dbReference type="Proteomes" id="UP000037822">
    <property type="component" value="Unassembled WGS sequence"/>
</dbReference>
<evidence type="ECO:0000313" key="2">
    <source>
        <dbReference type="Proteomes" id="UP000037822"/>
    </source>
</evidence>
<proteinExistence type="predicted"/>
<organism evidence="1 2">
    <name type="scientific">Bosea vaviloviae</name>
    <dbReference type="NCBI Taxonomy" id="1526658"/>
    <lineage>
        <taxon>Bacteria</taxon>
        <taxon>Pseudomonadati</taxon>
        <taxon>Pseudomonadota</taxon>
        <taxon>Alphaproteobacteria</taxon>
        <taxon>Hyphomicrobiales</taxon>
        <taxon>Boseaceae</taxon>
        <taxon>Bosea</taxon>
    </lineage>
</organism>
<dbReference type="EMBL" id="LGSZ01000050">
    <property type="protein sequence ID" value="KPH79334.1"/>
    <property type="molecule type" value="Genomic_DNA"/>
</dbReference>
<reference evidence="1 2" key="1">
    <citation type="submission" date="2015-07" db="EMBL/GenBank/DDBJ databases">
        <title>Whole genome sequencing of Bosea vaviloviae isolated from cave pool.</title>
        <authorList>
            <person name="Tan N.E.H."/>
            <person name="Lee Y.P."/>
            <person name="Gan H.M."/>
            <person name="Barton H."/>
            <person name="Savka M.A."/>
        </authorList>
    </citation>
    <scope>NUCLEOTIDE SEQUENCE [LARGE SCALE GENOMIC DNA]</scope>
    <source>
        <strain evidence="1 2">SD260</strain>
    </source>
</reference>
<keyword evidence="2" id="KW-1185">Reference proteome</keyword>
<sequence>MTSAPKPNADWESVEREYRAGVLSVREIAKAAGVSHVAVLKKARREGWPARARMYAPPTARALKAPAAFDRTDLVLGARRDASERGVVNEVLFGLNTSMILEAYGWPAIIRIETEYQVERGRIDILAFHEDGTGTIIECKAARSARDVLPAIGQVMSYGLQIAQRGLFKSVRLAIASRAGGEQLRPLRPVFEKCGIEPVFCGTLSR</sequence>
<dbReference type="PATRIC" id="fig|1526658.3.peg.1359"/>